<evidence type="ECO:0000313" key="2">
    <source>
        <dbReference type="EMBL" id="KJA28376.1"/>
    </source>
</evidence>
<proteinExistence type="predicted"/>
<sequence>MDDFPMGTGLVSPSESAFDALNTLSPPSPILTPSQVTFSWSSGDIPVLLYDEGYAENSSVSFNRMSIESAFSTHSDTGLPESVESSTTLASTGTFGLKNRRQTFRASQASDHSSCASLKSQTATSSDTRLSSGFDDEITTTPTRKTRTSAQSVSKVFYHPIVFVGADQAPNLSQTWYKNDKPSSVKLESSLEVTSQESLDVDAHCGTPPVCTQDNAKPVSWVSSRSWDYNEYHDFVANQGTSPRQLSVQKPSEAAHAESNASFVTDIDGSEAHVDDNETQVHEHPPGLDESQCHSDRLEQSNRRSLKPQGPVPALRPLPDHNWLEDVYVEFLIDQEGFRAAHPLFRFAGTVRRRPSTHAPSEVMAQFKPIVRQVFHFHYSPFETPPILRRVTVNGDDTHDYVSRQGLLVLKINGVYVLHGHEMPTGPDSDTSKLHWQFEYLVDDRVADTSGRVMVGEKTLTPLTFSCSPALMLPTQARKNSIMHVFKKGVAPKIHAEKLQPPGKIASTSGKAFDPSSLATSLTGAYTSLAAKAQDRRAHRRGESHGIWNTETTPKKRSSTSPHNYIDEGSTPAPKPLRVNPSPPLHMRRNSSAGEHGDSSIRLQFGNTIESSIGKNQLSGTINVTRMSHNFTPSSRHIIPPAKLAKMLEASEKENFGIRCSPIVDRNSNNFAPLAPRPRHATSKIRDTRL</sequence>
<dbReference type="AlphaFoldDB" id="A0A0D2PIT4"/>
<dbReference type="EMBL" id="KN817521">
    <property type="protein sequence ID" value="KJA28376.1"/>
    <property type="molecule type" value="Genomic_DNA"/>
</dbReference>
<feature type="compositionally biased region" description="Basic and acidic residues" evidence="1">
    <location>
        <begin position="533"/>
        <end position="544"/>
    </location>
</feature>
<evidence type="ECO:0000256" key="1">
    <source>
        <dbReference type="SAM" id="MobiDB-lite"/>
    </source>
</evidence>
<feature type="compositionally biased region" description="Basic and acidic residues" evidence="1">
    <location>
        <begin position="276"/>
        <end position="302"/>
    </location>
</feature>
<dbReference type="OrthoDB" id="3269398at2759"/>
<name>A0A0D2PIT4_HYPSF</name>
<feature type="region of interest" description="Disordered" evidence="1">
    <location>
        <begin position="276"/>
        <end position="317"/>
    </location>
</feature>
<reference evidence="3" key="1">
    <citation type="submission" date="2014-04" db="EMBL/GenBank/DDBJ databases">
        <title>Evolutionary Origins and Diversification of the Mycorrhizal Mutualists.</title>
        <authorList>
            <consortium name="DOE Joint Genome Institute"/>
            <consortium name="Mycorrhizal Genomics Consortium"/>
            <person name="Kohler A."/>
            <person name="Kuo A."/>
            <person name="Nagy L.G."/>
            <person name="Floudas D."/>
            <person name="Copeland A."/>
            <person name="Barry K.W."/>
            <person name="Cichocki N."/>
            <person name="Veneault-Fourrey C."/>
            <person name="LaButti K."/>
            <person name="Lindquist E.A."/>
            <person name="Lipzen A."/>
            <person name="Lundell T."/>
            <person name="Morin E."/>
            <person name="Murat C."/>
            <person name="Riley R."/>
            <person name="Ohm R."/>
            <person name="Sun H."/>
            <person name="Tunlid A."/>
            <person name="Henrissat B."/>
            <person name="Grigoriev I.V."/>
            <person name="Hibbett D.S."/>
            <person name="Martin F."/>
        </authorList>
    </citation>
    <scope>NUCLEOTIDE SEQUENCE [LARGE SCALE GENOMIC DNA]</scope>
    <source>
        <strain evidence="3">FD-334 SS-4</strain>
    </source>
</reference>
<gene>
    <name evidence="2" type="ORF">HYPSUDRAFT_33742</name>
</gene>
<feature type="region of interest" description="Disordered" evidence="1">
    <location>
        <begin position="667"/>
        <end position="690"/>
    </location>
</feature>
<keyword evidence="3" id="KW-1185">Reference proteome</keyword>
<accession>A0A0D2PIT4</accession>
<evidence type="ECO:0000313" key="3">
    <source>
        <dbReference type="Proteomes" id="UP000054270"/>
    </source>
</evidence>
<organism evidence="2 3">
    <name type="scientific">Hypholoma sublateritium (strain FD-334 SS-4)</name>
    <dbReference type="NCBI Taxonomy" id="945553"/>
    <lineage>
        <taxon>Eukaryota</taxon>
        <taxon>Fungi</taxon>
        <taxon>Dikarya</taxon>
        <taxon>Basidiomycota</taxon>
        <taxon>Agaricomycotina</taxon>
        <taxon>Agaricomycetes</taxon>
        <taxon>Agaricomycetidae</taxon>
        <taxon>Agaricales</taxon>
        <taxon>Agaricineae</taxon>
        <taxon>Strophariaceae</taxon>
        <taxon>Hypholoma</taxon>
    </lineage>
</organism>
<feature type="region of interest" description="Disordered" evidence="1">
    <location>
        <begin position="531"/>
        <end position="599"/>
    </location>
</feature>
<dbReference type="Proteomes" id="UP000054270">
    <property type="component" value="Unassembled WGS sequence"/>
</dbReference>
<protein>
    <submittedName>
        <fullName evidence="2">Uncharacterized protein</fullName>
    </submittedName>
</protein>
<feature type="compositionally biased region" description="Polar residues" evidence="1">
    <location>
        <begin position="115"/>
        <end position="131"/>
    </location>
</feature>
<feature type="region of interest" description="Disordered" evidence="1">
    <location>
        <begin position="115"/>
        <end position="146"/>
    </location>
</feature>